<dbReference type="SUPFAM" id="SSF53187">
    <property type="entry name" value="Zn-dependent exopeptidases"/>
    <property type="match status" value="1"/>
</dbReference>
<dbReference type="PANTHER" id="PTHR12756">
    <property type="entry name" value="CYTOSOLIC CARBOXYPEPTIDASE"/>
    <property type="match status" value="1"/>
</dbReference>
<dbReference type="InterPro" id="IPR000834">
    <property type="entry name" value="Peptidase_M14"/>
</dbReference>
<keyword evidence="7" id="KW-1185">Reference proteome</keyword>
<dbReference type="InterPro" id="IPR050821">
    <property type="entry name" value="Cytosolic_carboxypeptidase"/>
</dbReference>
<evidence type="ECO:0000259" key="5">
    <source>
        <dbReference type="PROSITE" id="PS52035"/>
    </source>
</evidence>
<feature type="compositionally biased region" description="Basic residues" evidence="4">
    <location>
        <begin position="665"/>
        <end position="675"/>
    </location>
</feature>
<feature type="active site" description="Proton donor/acceptor" evidence="3">
    <location>
        <position position="568"/>
    </location>
</feature>
<feature type="compositionally biased region" description="Basic and acidic residues" evidence="4">
    <location>
        <begin position="35"/>
        <end position="55"/>
    </location>
</feature>
<organism evidence="6 7">
    <name type="scientific">Euplotes crassus</name>
    <dbReference type="NCBI Taxonomy" id="5936"/>
    <lineage>
        <taxon>Eukaryota</taxon>
        <taxon>Sar</taxon>
        <taxon>Alveolata</taxon>
        <taxon>Ciliophora</taxon>
        <taxon>Intramacronucleata</taxon>
        <taxon>Spirotrichea</taxon>
        <taxon>Hypotrichia</taxon>
        <taxon>Euplotida</taxon>
        <taxon>Euplotidae</taxon>
        <taxon>Moneuplotes</taxon>
    </lineage>
</organism>
<dbReference type="Gene3D" id="2.60.40.3120">
    <property type="match status" value="1"/>
</dbReference>
<evidence type="ECO:0000313" key="6">
    <source>
        <dbReference type="EMBL" id="CAI2359271.1"/>
    </source>
</evidence>
<comment type="similarity">
    <text evidence="2 3">Belongs to the peptidase M14 family.</text>
</comment>
<accession>A0AAD1TZG8</accession>
<dbReference type="GO" id="GO:0004181">
    <property type="term" value="F:metallocarboxypeptidase activity"/>
    <property type="evidence" value="ECO:0007669"/>
    <property type="project" value="InterPro"/>
</dbReference>
<feature type="domain" description="Peptidase M14" evidence="5">
    <location>
        <begin position="338"/>
        <end position="604"/>
    </location>
</feature>
<comment type="caution">
    <text evidence="6">The sequence shown here is derived from an EMBL/GenBank/DDBJ whole genome shotgun (WGS) entry which is preliminary data.</text>
</comment>
<dbReference type="Proteomes" id="UP001295684">
    <property type="component" value="Unassembled WGS sequence"/>
</dbReference>
<dbReference type="GO" id="GO:0006508">
    <property type="term" value="P:proteolysis"/>
    <property type="evidence" value="ECO:0007669"/>
    <property type="project" value="InterPro"/>
</dbReference>
<dbReference type="Pfam" id="PF00246">
    <property type="entry name" value="Peptidase_M14"/>
    <property type="match status" value="1"/>
</dbReference>
<evidence type="ECO:0000313" key="7">
    <source>
        <dbReference type="Proteomes" id="UP001295684"/>
    </source>
</evidence>
<feature type="compositionally biased region" description="Basic residues" evidence="4">
    <location>
        <begin position="694"/>
        <end position="709"/>
    </location>
</feature>
<dbReference type="PANTHER" id="PTHR12756:SF11">
    <property type="entry name" value="CYTOSOLIC CARBOXYPEPTIDASE 1"/>
    <property type="match status" value="1"/>
</dbReference>
<sequence>MHSKSSVSPASGYSFPSIDKENPSLFNEGVPNKPGVKDGFESASKDKSNSKASTEDKKIIRPLGYEVEIDPQYLPKTGIQERYLQNRPIFKGTFAEYEHVGYPSSPELAEMYRKKMEDASATSKERVVYDCVELSPYYNNSGPLSERYFDETKYVHPVMTDQDRKPGAYAPEGYFKFKEASSTHGVMRYYTYLNPYYKLKDEYDDTLVFESRFESGNLKRVIQTDDYEYDLYLNPDYSTGTYTQWFFFRILNTRKGETYTINIRNYQKSDSLFNHGMLPILYSRKEYEKYKRSWQRVGDNIAYYQNPNKKKGSLLNYCMTFTLSFKYDHDEVYMAHCYPYTYSDLKTFINKRCNARDRVRKTSMCKTLAGNDSDMIIITNFLSEDEEIAERQAVILSARVHPGESNASFIMEGIIDYLVSDASPANKLRDMFVFKIIPMLNPDGVIIGNYRCSLAGVDLNRQWAAPNPKLHPEIYACMTMIKKTLESRPIYFFCDIHGHSRNKNLFMYGCNQFTGPNKLKERIFPFMLGQREENFDYENCNFNVQKTKESTARVVMFRSNIQYSYTLECSFCGPTGGKYQDCHFTPPIMKSMGKEFCLNLLKSSESTSLVKDCYSMILDSFEKEQALMESKMEEEKSKTSSKGGKGKKDSSKLSSSDGSSTATSGKKKAKGKGSKKSASNSDKRSHSAEPKQIKQQKKKSGGAKAKKKK</sequence>
<feature type="compositionally biased region" description="Polar residues" evidence="4">
    <location>
        <begin position="1"/>
        <end position="11"/>
    </location>
</feature>
<feature type="compositionally biased region" description="Basic and acidic residues" evidence="4">
    <location>
        <begin position="628"/>
        <end position="638"/>
    </location>
</feature>
<protein>
    <recommendedName>
        <fullName evidence="5">Peptidase M14 domain-containing protein</fullName>
    </recommendedName>
</protein>
<gene>
    <name evidence="6" type="ORF">ECRASSUSDP1_LOCUS557</name>
</gene>
<evidence type="ECO:0000256" key="4">
    <source>
        <dbReference type="SAM" id="MobiDB-lite"/>
    </source>
</evidence>
<feature type="compositionally biased region" description="Low complexity" evidence="4">
    <location>
        <begin position="652"/>
        <end position="664"/>
    </location>
</feature>
<evidence type="ECO:0000256" key="2">
    <source>
        <dbReference type="ARBA" id="ARBA00005988"/>
    </source>
</evidence>
<dbReference type="Gene3D" id="3.40.630.10">
    <property type="entry name" value="Zn peptidases"/>
    <property type="match status" value="1"/>
</dbReference>
<dbReference type="GO" id="GO:0008270">
    <property type="term" value="F:zinc ion binding"/>
    <property type="evidence" value="ECO:0007669"/>
    <property type="project" value="InterPro"/>
</dbReference>
<reference evidence="6" key="1">
    <citation type="submission" date="2023-07" db="EMBL/GenBank/DDBJ databases">
        <authorList>
            <consortium name="AG Swart"/>
            <person name="Singh M."/>
            <person name="Singh A."/>
            <person name="Seah K."/>
            <person name="Emmerich C."/>
        </authorList>
    </citation>
    <scope>NUCLEOTIDE SEQUENCE</scope>
    <source>
        <strain evidence="6">DP1</strain>
    </source>
</reference>
<dbReference type="EMBL" id="CAMPGE010000524">
    <property type="protein sequence ID" value="CAI2359271.1"/>
    <property type="molecule type" value="Genomic_DNA"/>
</dbReference>
<feature type="compositionally biased region" description="Basic and acidic residues" evidence="4">
    <location>
        <begin position="681"/>
        <end position="692"/>
    </location>
</feature>
<proteinExistence type="inferred from homology"/>
<dbReference type="PROSITE" id="PS52035">
    <property type="entry name" value="PEPTIDASE_M14"/>
    <property type="match status" value="1"/>
</dbReference>
<evidence type="ECO:0000256" key="3">
    <source>
        <dbReference type="PROSITE-ProRule" id="PRU01379"/>
    </source>
</evidence>
<name>A0AAD1TZG8_EUPCR</name>
<comment type="cofactor">
    <cofactor evidence="1">
        <name>Zn(2+)</name>
        <dbReference type="ChEBI" id="CHEBI:29105"/>
    </cofactor>
</comment>
<evidence type="ECO:0000256" key="1">
    <source>
        <dbReference type="ARBA" id="ARBA00001947"/>
    </source>
</evidence>
<dbReference type="AlphaFoldDB" id="A0AAD1TZG8"/>
<dbReference type="Pfam" id="PF18027">
    <property type="entry name" value="Pepdidase_M14_N"/>
    <property type="match status" value="1"/>
</dbReference>
<feature type="region of interest" description="Disordered" evidence="4">
    <location>
        <begin position="628"/>
        <end position="709"/>
    </location>
</feature>
<feature type="region of interest" description="Disordered" evidence="4">
    <location>
        <begin position="1"/>
        <end position="55"/>
    </location>
</feature>
<dbReference type="InterPro" id="IPR040626">
    <property type="entry name" value="Pepdidase_M14_N"/>
</dbReference>